<dbReference type="Pfam" id="PF03959">
    <property type="entry name" value="FSH1"/>
    <property type="match status" value="1"/>
</dbReference>
<dbReference type="GO" id="GO:0005737">
    <property type="term" value="C:cytoplasm"/>
    <property type="evidence" value="ECO:0007669"/>
    <property type="project" value="TreeGrafter"/>
</dbReference>
<feature type="domain" description="Serine hydrolase" evidence="2">
    <location>
        <begin position="3"/>
        <end position="193"/>
    </location>
</feature>
<dbReference type="Gene3D" id="3.40.50.1820">
    <property type="entry name" value="alpha/beta hydrolase"/>
    <property type="match status" value="1"/>
</dbReference>
<evidence type="ECO:0000313" key="3">
    <source>
        <dbReference type="EMBL" id="QHT28799.1"/>
    </source>
</evidence>
<accession>A0A6C0EKH4</accession>
<dbReference type="SUPFAM" id="SSF53474">
    <property type="entry name" value="alpha/beta-Hydrolases"/>
    <property type="match status" value="1"/>
</dbReference>
<dbReference type="AlphaFoldDB" id="A0A6C0EKH4"/>
<evidence type="ECO:0000256" key="1">
    <source>
        <dbReference type="ARBA" id="ARBA00022801"/>
    </source>
</evidence>
<name>A0A6C0EKH4_9ZZZZ</name>
<proteinExistence type="predicted"/>
<dbReference type="PANTHER" id="PTHR48070:SF6">
    <property type="entry name" value="ESTERASE OVCA2"/>
    <property type="match status" value="1"/>
</dbReference>
<dbReference type="GO" id="GO:0016787">
    <property type="term" value="F:hydrolase activity"/>
    <property type="evidence" value="ECO:0007669"/>
    <property type="project" value="UniProtKB-KW"/>
</dbReference>
<dbReference type="EMBL" id="MN738864">
    <property type="protein sequence ID" value="QHT28799.1"/>
    <property type="molecule type" value="Genomic_DNA"/>
</dbReference>
<protein>
    <recommendedName>
        <fullName evidence="2">Serine hydrolase domain-containing protein</fullName>
    </recommendedName>
</protein>
<organism evidence="3">
    <name type="scientific">viral metagenome</name>
    <dbReference type="NCBI Taxonomy" id="1070528"/>
    <lineage>
        <taxon>unclassified sequences</taxon>
        <taxon>metagenomes</taxon>
        <taxon>organismal metagenomes</taxon>
    </lineage>
</organism>
<dbReference type="InterPro" id="IPR005645">
    <property type="entry name" value="FSH-like_dom"/>
</dbReference>
<keyword evidence="1" id="KW-0378">Hydrolase</keyword>
<dbReference type="InterPro" id="IPR029058">
    <property type="entry name" value="AB_hydrolase_fold"/>
</dbReference>
<reference evidence="3" key="1">
    <citation type="journal article" date="2020" name="Nature">
        <title>Giant virus diversity and host interactions through global metagenomics.</title>
        <authorList>
            <person name="Schulz F."/>
            <person name="Roux S."/>
            <person name="Paez-Espino D."/>
            <person name="Jungbluth S."/>
            <person name="Walsh D.A."/>
            <person name="Denef V.J."/>
            <person name="McMahon K.D."/>
            <person name="Konstantinidis K.T."/>
            <person name="Eloe-Fadrosh E.A."/>
            <person name="Kyrpides N.C."/>
            <person name="Woyke T."/>
        </authorList>
    </citation>
    <scope>NUCLEOTIDE SEQUENCE</scope>
    <source>
        <strain evidence="3">GVMAG-M-3300001351-8</strain>
    </source>
</reference>
<dbReference type="GO" id="GO:0005634">
    <property type="term" value="C:nucleus"/>
    <property type="evidence" value="ECO:0007669"/>
    <property type="project" value="TreeGrafter"/>
</dbReference>
<sequence length="209" mass="24215">MEINILYLHGYCGNEELATMQTAHFRSSLENVANIYSLTVKNHFVNGLYKLDFTPKDTFISENINPPYYAHCYYNYLSNKQVEYTGIDDSVKYLKNIVEKNNINGIVAFSQGTYITSILNSFVDLDFIVYFSGMPCLNLDYPININIPSYHIVGKEDKWYEAGLVLHTKYLKSEKDTQLFEHAGDHHFPKGKDVYIYTKIAQWIVEICD</sequence>
<dbReference type="GO" id="GO:0019748">
    <property type="term" value="P:secondary metabolic process"/>
    <property type="evidence" value="ECO:0007669"/>
    <property type="project" value="TreeGrafter"/>
</dbReference>
<evidence type="ECO:0000259" key="2">
    <source>
        <dbReference type="Pfam" id="PF03959"/>
    </source>
</evidence>
<dbReference type="InterPro" id="IPR050593">
    <property type="entry name" value="LovG"/>
</dbReference>
<dbReference type="PANTHER" id="PTHR48070">
    <property type="entry name" value="ESTERASE OVCA2"/>
    <property type="match status" value="1"/>
</dbReference>